<sequence length="106" mass="11860">MQRREESMQKNLWYRIADLEQAIDRVLAERRSRPGRARAGSEALFASLSQDDRERLAQLLAQGVYENLKRMGHDDEAALAMTVAALGRLLGDREDDFASMPPAGSA</sequence>
<dbReference type="STRING" id="414684.RC1_2524"/>
<gene>
    <name evidence="1" type="ordered locus">RC1_2524</name>
</gene>
<keyword evidence="2" id="KW-1185">Reference proteome</keyword>
<name>B6IU28_RHOCS</name>
<reference evidence="1 2" key="1">
    <citation type="journal article" date="2010" name="BMC Genomics">
        <title>Metabolic flexibility revealed in the genome of the cyst-forming alpha-1 proteobacterium Rhodospirillum centenum.</title>
        <authorList>
            <person name="Lu Y.K."/>
            <person name="Marden J."/>
            <person name="Han M."/>
            <person name="Swingley W.D."/>
            <person name="Mastrian S.D."/>
            <person name="Chowdhury S.R."/>
            <person name="Hao J."/>
            <person name="Helmy T."/>
            <person name="Kim S."/>
            <person name="Kurdoglu A.A."/>
            <person name="Matthies H.J."/>
            <person name="Rollo D."/>
            <person name="Stothard P."/>
            <person name="Blankenship R.E."/>
            <person name="Bauer C.E."/>
            <person name="Touchman J.W."/>
        </authorList>
    </citation>
    <scope>NUCLEOTIDE SEQUENCE [LARGE SCALE GENOMIC DNA]</scope>
    <source>
        <strain evidence="2">ATCC 51521 / SW</strain>
    </source>
</reference>
<dbReference type="EMBL" id="CP000613">
    <property type="protein sequence ID" value="ACI99905.1"/>
    <property type="molecule type" value="Genomic_DNA"/>
</dbReference>
<dbReference type="HOGENOM" id="CLU_2221139_0_0_5"/>
<evidence type="ECO:0000313" key="1">
    <source>
        <dbReference type="EMBL" id="ACI99905.1"/>
    </source>
</evidence>
<organism evidence="1 2">
    <name type="scientific">Rhodospirillum centenum (strain ATCC 51521 / SW)</name>
    <dbReference type="NCBI Taxonomy" id="414684"/>
    <lineage>
        <taxon>Bacteria</taxon>
        <taxon>Pseudomonadati</taxon>
        <taxon>Pseudomonadota</taxon>
        <taxon>Alphaproteobacteria</taxon>
        <taxon>Rhodospirillales</taxon>
        <taxon>Rhodospirillaceae</taxon>
        <taxon>Rhodospirillum</taxon>
    </lineage>
</organism>
<dbReference type="AlphaFoldDB" id="B6IU28"/>
<evidence type="ECO:0000313" key="2">
    <source>
        <dbReference type="Proteomes" id="UP000001591"/>
    </source>
</evidence>
<accession>B6IU28</accession>
<dbReference type="KEGG" id="rce:RC1_2524"/>
<proteinExistence type="predicted"/>
<protein>
    <submittedName>
        <fullName evidence="1">Uncharacterized protein</fullName>
    </submittedName>
</protein>
<dbReference type="Proteomes" id="UP000001591">
    <property type="component" value="Chromosome"/>
</dbReference>